<dbReference type="AlphaFoldDB" id="H1YZR3"/>
<keyword evidence="3" id="KW-1185">Reference proteome</keyword>
<keyword evidence="1" id="KW-0472">Membrane</keyword>
<sequence length="140" mass="16121">MSDENFGNYLHPFIRTAVIISLVLSVIFLAYFYLGTDDHYSALYLVPESYSGYAYSDNISFVYGVRCFEGELTTYNIKIYLNEDIQKYDSFELADRESAVKYETVSVSPDVSYPMAVKVVLEGGQNEEYVYFRIKNPDNL</sequence>
<evidence type="ECO:0000313" key="3">
    <source>
        <dbReference type="Proteomes" id="UP000005741"/>
    </source>
</evidence>
<dbReference type="EMBL" id="CM001436">
    <property type="protein sequence ID" value="EHQ34325.1"/>
    <property type="molecule type" value="Genomic_DNA"/>
</dbReference>
<accession>H1YZR3</accession>
<organism evidence="2 3">
    <name type="scientific">Methanoplanus limicola DSM 2279</name>
    <dbReference type="NCBI Taxonomy" id="937775"/>
    <lineage>
        <taxon>Archaea</taxon>
        <taxon>Methanobacteriati</taxon>
        <taxon>Methanobacteriota</taxon>
        <taxon>Stenosarchaea group</taxon>
        <taxon>Methanomicrobia</taxon>
        <taxon>Methanomicrobiales</taxon>
        <taxon>Methanomicrobiaceae</taxon>
        <taxon>Methanoplanus</taxon>
    </lineage>
</organism>
<keyword evidence="1" id="KW-0812">Transmembrane</keyword>
<name>H1YZR3_9EURY</name>
<gene>
    <name evidence="2" type="ORF">Metlim_0172</name>
</gene>
<dbReference type="Proteomes" id="UP000005741">
    <property type="component" value="Chromosome"/>
</dbReference>
<evidence type="ECO:0000313" key="2">
    <source>
        <dbReference type="EMBL" id="EHQ34325.1"/>
    </source>
</evidence>
<dbReference type="HOGENOM" id="CLU_1830610_0_0_2"/>
<reference evidence="2 3" key="1">
    <citation type="submission" date="2011-10" db="EMBL/GenBank/DDBJ databases">
        <title>The Improved High-Quality Draft genome of Methanoplanus limicola DSM 2279.</title>
        <authorList>
            <consortium name="US DOE Joint Genome Institute (JGI-PGF)"/>
            <person name="Lucas S."/>
            <person name="Copeland A."/>
            <person name="Lapidus A."/>
            <person name="Glavina del Rio T."/>
            <person name="Dalin E."/>
            <person name="Tice H."/>
            <person name="Bruce D."/>
            <person name="Goodwin L."/>
            <person name="Pitluck S."/>
            <person name="Peters L."/>
            <person name="Mikhailova N."/>
            <person name="Lu M."/>
            <person name="Kyrpides N."/>
            <person name="Mavromatis K."/>
            <person name="Ivanova N."/>
            <person name="Markowitz V."/>
            <person name="Cheng J.-F."/>
            <person name="Hugenholtz P."/>
            <person name="Woyke T."/>
            <person name="Wu D."/>
            <person name="Wirth R."/>
            <person name="Brambilla E.-M."/>
            <person name="Klenk H.-P."/>
            <person name="Eisen J.A."/>
        </authorList>
    </citation>
    <scope>NUCLEOTIDE SEQUENCE [LARGE SCALE GENOMIC DNA]</scope>
    <source>
        <strain evidence="2 3">DSM 2279</strain>
    </source>
</reference>
<protein>
    <recommendedName>
        <fullName evidence="4">DUF1616 domain-containing protein</fullName>
    </recommendedName>
</protein>
<dbReference type="RefSeq" id="WP_004075919.1">
    <property type="nucleotide sequence ID" value="NZ_CM001436.1"/>
</dbReference>
<feature type="transmembrane region" description="Helical" evidence="1">
    <location>
        <begin position="12"/>
        <end position="34"/>
    </location>
</feature>
<evidence type="ECO:0008006" key="4">
    <source>
        <dbReference type="Google" id="ProtNLM"/>
    </source>
</evidence>
<keyword evidence="1" id="KW-1133">Transmembrane helix</keyword>
<evidence type="ECO:0000256" key="1">
    <source>
        <dbReference type="SAM" id="Phobius"/>
    </source>
</evidence>
<proteinExistence type="predicted"/>
<dbReference type="InParanoid" id="H1YZR3"/>
<dbReference type="OrthoDB" id="378109at2157"/>